<sequence length="45" mass="5489">MWKKKSVPFLKMGHFYAIYRGNMIRLEMWMQQMRCLINCIASSVF</sequence>
<dbReference type="Proteomes" id="UP000007486">
    <property type="component" value="Chromosome"/>
</dbReference>
<protein>
    <submittedName>
        <fullName evidence="1">Uncharacterized protein</fullName>
    </submittedName>
</protein>
<reference evidence="1 2" key="1">
    <citation type="journal article" date="2011" name="Stand. Genomic Sci.">
        <title>Complete genome sequence of Bacteroides salanitronis type strain (BL78).</title>
        <authorList>
            <person name="Gronow S."/>
            <person name="Held B."/>
            <person name="Lucas S."/>
            <person name="Lapidus A."/>
            <person name="Del Rio T.G."/>
            <person name="Nolan M."/>
            <person name="Tice H."/>
            <person name="Deshpande S."/>
            <person name="Cheng J.F."/>
            <person name="Pitluck S."/>
            <person name="Liolios K."/>
            <person name="Pagani I."/>
            <person name="Ivanova N."/>
            <person name="Mavromatis K."/>
            <person name="Pati A."/>
            <person name="Tapia R."/>
            <person name="Han C."/>
            <person name="Goodwin L."/>
            <person name="Chen A."/>
            <person name="Palaniappan K."/>
            <person name="Land M."/>
            <person name="Hauser L."/>
            <person name="Chang Y.J."/>
            <person name="Jeffries C.D."/>
            <person name="Brambilla E.M."/>
            <person name="Rohde M."/>
            <person name="Goker M."/>
            <person name="Detter J.C."/>
            <person name="Woyke T."/>
            <person name="Bristow J."/>
            <person name="Markowitz V."/>
            <person name="Hugenholtz P."/>
            <person name="Kyrpides N.C."/>
            <person name="Klenk H.P."/>
            <person name="Eisen J.A."/>
        </authorList>
    </citation>
    <scope>NUCLEOTIDE SEQUENCE [LARGE SCALE GENOMIC DNA]</scope>
    <source>
        <strain evidence="1 2">DSM 18170</strain>
    </source>
</reference>
<proteinExistence type="predicted"/>
<dbReference type="AlphaFoldDB" id="F0R5X8"/>
<evidence type="ECO:0000313" key="2">
    <source>
        <dbReference type="Proteomes" id="UP000007486"/>
    </source>
</evidence>
<name>F0R5X8_PHOSB</name>
<organism evidence="1 2">
    <name type="scientific">Phocaeicola salanitronis (strain DSM 18170 / JCM 13657 / CCUG 60908 / BL78)</name>
    <name type="common">Bacteroides salanitronis</name>
    <dbReference type="NCBI Taxonomy" id="667015"/>
    <lineage>
        <taxon>Bacteria</taxon>
        <taxon>Pseudomonadati</taxon>
        <taxon>Bacteroidota</taxon>
        <taxon>Bacteroidia</taxon>
        <taxon>Bacteroidales</taxon>
        <taxon>Bacteroidaceae</taxon>
        <taxon>Phocaeicola</taxon>
    </lineage>
</organism>
<dbReference type="EMBL" id="CP002530">
    <property type="protein sequence ID" value="ADY37884.1"/>
    <property type="molecule type" value="Genomic_DNA"/>
</dbReference>
<accession>F0R5X8</accession>
<evidence type="ECO:0000313" key="1">
    <source>
        <dbReference type="EMBL" id="ADY37884.1"/>
    </source>
</evidence>
<gene>
    <name evidence="1" type="ordered locus">Bacsa_3359</name>
</gene>
<dbReference type="KEGG" id="bsa:Bacsa_3359"/>
<keyword evidence="2" id="KW-1185">Reference proteome</keyword>
<dbReference type="HOGENOM" id="CLU_3196330_0_0_10"/>